<name>M1BVV1_SOLTU</name>
<dbReference type="Proteomes" id="UP000011115">
    <property type="component" value="Unassembled WGS sequence"/>
</dbReference>
<evidence type="ECO:0000313" key="3">
    <source>
        <dbReference type="Proteomes" id="UP000011115"/>
    </source>
</evidence>
<proteinExistence type="predicted"/>
<feature type="region of interest" description="Disordered" evidence="1">
    <location>
        <begin position="30"/>
        <end position="59"/>
    </location>
</feature>
<dbReference type="PaxDb" id="4113-PGSC0003DMT400054110"/>
<accession>M1BVV1</accession>
<keyword evidence="3" id="KW-1185">Reference proteome</keyword>
<dbReference type="Gramene" id="PGSC0003DMT400054110">
    <property type="protein sequence ID" value="PGSC0003DMT400054110"/>
    <property type="gene ID" value="PGSC0003DMG400020984"/>
</dbReference>
<dbReference type="HOGENOM" id="CLU_2965461_0_0_1"/>
<sequence length="59" mass="6794">MRSKIGLKPIINEAELQQFQRAENSIFSDLKSSESASSSSLKRQKNEMQQVDLKLSQFY</sequence>
<feature type="compositionally biased region" description="Low complexity" evidence="1">
    <location>
        <begin position="30"/>
        <end position="40"/>
    </location>
</feature>
<dbReference type="AlphaFoldDB" id="M1BVV1"/>
<dbReference type="InParanoid" id="M1BVV1"/>
<evidence type="ECO:0000256" key="1">
    <source>
        <dbReference type="SAM" id="MobiDB-lite"/>
    </source>
</evidence>
<evidence type="ECO:0000313" key="2">
    <source>
        <dbReference type="EnsemblPlants" id="PGSC0003DMT400054110"/>
    </source>
</evidence>
<reference evidence="3" key="1">
    <citation type="journal article" date="2011" name="Nature">
        <title>Genome sequence and analysis of the tuber crop potato.</title>
        <authorList>
            <consortium name="The Potato Genome Sequencing Consortium"/>
        </authorList>
    </citation>
    <scope>NUCLEOTIDE SEQUENCE [LARGE SCALE GENOMIC DNA]</scope>
    <source>
        <strain evidence="3">cv. DM1-3 516 R44</strain>
    </source>
</reference>
<reference evidence="2" key="2">
    <citation type="submission" date="2015-06" db="UniProtKB">
        <authorList>
            <consortium name="EnsemblPlants"/>
        </authorList>
    </citation>
    <scope>IDENTIFICATION</scope>
    <source>
        <strain evidence="2">DM1-3 516 R44</strain>
    </source>
</reference>
<dbReference type="EnsemblPlants" id="PGSC0003DMT400054110">
    <property type="protein sequence ID" value="PGSC0003DMT400054110"/>
    <property type="gene ID" value="PGSC0003DMG400020984"/>
</dbReference>
<protein>
    <submittedName>
        <fullName evidence="2">Uncharacterized protein</fullName>
    </submittedName>
</protein>
<organism evidence="2 3">
    <name type="scientific">Solanum tuberosum</name>
    <name type="common">Potato</name>
    <dbReference type="NCBI Taxonomy" id="4113"/>
    <lineage>
        <taxon>Eukaryota</taxon>
        <taxon>Viridiplantae</taxon>
        <taxon>Streptophyta</taxon>
        <taxon>Embryophyta</taxon>
        <taxon>Tracheophyta</taxon>
        <taxon>Spermatophyta</taxon>
        <taxon>Magnoliopsida</taxon>
        <taxon>eudicotyledons</taxon>
        <taxon>Gunneridae</taxon>
        <taxon>Pentapetalae</taxon>
        <taxon>asterids</taxon>
        <taxon>lamiids</taxon>
        <taxon>Solanales</taxon>
        <taxon>Solanaceae</taxon>
        <taxon>Solanoideae</taxon>
        <taxon>Solaneae</taxon>
        <taxon>Solanum</taxon>
    </lineage>
</organism>